<comment type="caution">
    <text evidence="1">The sequence shown here is derived from an EMBL/GenBank/DDBJ whole genome shotgun (WGS) entry which is preliminary data.</text>
</comment>
<sequence length="103" mass="10549">MFADAGDGPVERAAELVPPKVKDEGATLFTVSPPVLFTVIETVIVCPGVTVAGVADIEDVRAPEASIVTSVDVVEADENEFPETAPVPVALPAKLTVPADPAV</sequence>
<proteinExistence type="predicted"/>
<gene>
    <name evidence="1" type="ORF">AN188_00752</name>
</gene>
<evidence type="ECO:0000313" key="1">
    <source>
        <dbReference type="EMBL" id="KYC54829.1"/>
    </source>
</evidence>
<protein>
    <submittedName>
        <fullName evidence="1">Uncharacterized protein</fullName>
    </submittedName>
</protein>
<dbReference type="AlphaFoldDB" id="A0A150JC65"/>
<evidence type="ECO:0000313" key="2">
    <source>
        <dbReference type="Proteomes" id="UP000092420"/>
    </source>
</evidence>
<dbReference type="EMBL" id="LNJB01000007">
    <property type="protein sequence ID" value="KYC54829.1"/>
    <property type="molecule type" value="Genomic_DNA"/>
</dbReference>
<dbReference type="Proteomes" id="UP000092420">
    <property type="component" value="Unassembled WGS sequence"/>
</dbReference>
<name>A0A150JC65_9EURY</name>
<organism evidence="1 2">
    <name type="scientific">Candidatus Methanofastidiosum methylothiophilum</name>
    <dbReference type="NCBI Taxonomy" id="1705564"/>
    <lineage>
        <taxon>Archaea</taxon>
        <taxon>Methanobacteriati</taxon>
        <taxon>Methanobacteriota</taxon>
        <taxon>Stenosarchaea group</taxon>
        <taxon>Candidatus Methanofastidiosia</taxon>
        <taxon>Candidatus Methanofastidiosales</taxon>
        <taxon>Candidatus Methanofastidiosaceae</taxon>
        <taxon>Candidatus Methanofastidiosum</taxon>
    </lineage>
</organism>
<accession>A0A150JC65</accession>
<reference evidence="1 2" key="1">
    <citation type="journal article" date="2016" name="ISME J.">
        <title>Chasing the elusive Euryarchaeota class WSA2: genomes reveal a uniquely fastidious methyl-reducing methanogen.</title>
        <authorList>
            <person name="Nobu M.K."/>
            <person name="Narihiro T."/>
            <person name="Kuroda K."/>
            <person name="Mei R."/>
            <person name="Liu W.T."/>
        </authorList>
    </citation>
    <scope>NUCLEOTIDE SEQUENCE [LARGE SCALE GENOMIC DNA]</scope>
    <source>
        <strain evidence="1">ADurb1013_Bin02101</strain>
    </source>
</reference>